<keyword evidence="2" id="KW-0611">Plant defense</keyword>
<dbReference type="SUPFAM" id="SSF52047">
    <property type="entry name" value="RNI-like"/>
    <property type="match status" value="1"/>
</dbReference>
<dbReference type="AlphaFoldDB" id="A0A834ZYL7"/>
<dbReference type="InterPro" id="IPR058922">
    <property type="entry name" value="WHD_DRP"/>
</dbReference>
<dbReference type="OrthoDB" id="681232at2759"/>
<dbReference type="InterPro" id="IPR042197">
    <property type="entry name" value="Apaf_helical"/>
</dbReference>
<dbReference type="SUPFAM" id="SSF52540">
    <property type="entry name" value="P-loop containing nucleoside triphosphate hydrolases"/>
    <property type="match status" value="1"/>
</dbReference>
<dbReference type="PANTHER" id="PTHR23155">
    <property type="entry name" value="DISEASE RESISTANCE PROTEIN RP"/>
    <property type="match status" value="1"/>
</dbReference>
<dbReference type="PANTHER" id="PTHR23155:SF1167">
    <property type="entry name" value="OS08G0412100 PROTEIN"/>
    <property type="match status" value="1"/>
</dbReference>
<feature type="domain" description="Disease resistance R13L4/SHOC-2-like LRR" evidence="5">
    <location>
        <begin position="631"/>
        <end position="788"/>
    </location>
</feature>
<evidence type="ECO:0000259" key="5">
    <source>
        <dbReference type="Pfam" id="PF23598"/>
    </source>
</evidence>
<dbReference type="EMBL" id="JACEFO010003031">
    <property type="protein sequence ID" value="KAF8645039.1"/>
    <property type="molecule type" value="Genomic_DNA"/>
</dbReference>
<dbReference type="Proteomes" id="UP000636709">
    <property type="component" value="Unassembled WGS sequence"/>
</dbReference>
<dbReference type="GO" id="GO:0009626">
    <property type="term" value="P:plant-type hypersensitive response"/>
    <property type="evidence" value="ECO:0007669"/>
    <property type="project" value="UniProtKB-ARBA"/>
</dbReference>
<reference evidence="6" key="1">
    <citation type="submission" date="2020-07" db="EMBL/GenBank/DDBJ databases">
        <title>Genome sequence and genetic diversity analysis of an under-domesticated orphan crop, white fonio (Digitaria exilis).</title>
        <authorList>
            <person name="Bennetzen J.L."/>
            <person name="Chen S."/>
            <person name="Ma X."/>
            <person name="Wang X."/>
            <person name="Yssel A.E.J."/>
            <person name="Chaluvadi S.R."/>
            <person name="Johnson M."/>
            <person name="Gangashetty P."/>
            <person name="Hamidou F."/>
            <person name="Sanogo M.D."/>
            <person name="Zwaenepoel A."/>
            <person name="Wallace J."/>
            <person name="Van De Peer Y."/>
            <person name="Van Deynze A."/>
        </authorList>
    </citation>
    <scope>NUCLEOTIDE SEQUENCE</scope>
    <source>
        <tissue evidence="6">Leaves</tissue>
    </source>
</reference>
<name>A0A834ZYL7_9POAL</name>
<dbReference type="Gene3D" id="3.80.10.10">
    <property type="entry name" value="Ribonuclease Inhibitor"/>
    <property type="match status" value="1"/>
</dbReference>
<dbReference type="InterPro" id="IPR027417">
    <property type="entry name" value="P-loop_NTPase"/>
</dbReference>
<gene>
    <name evidence="6" type="ORF">HU200_066244</name>
</gene>
<proteinExistence type="predicted"/>
<dbReference type="GO" id="GO:0042742">
    <property type="term" value="P:defense response to bacterium"/>
    <property type="evidence" value="ECO:0007669"/>
    <property type="project" value="UniProtKB-ARBA"/>
</dbReference>
<dbReference type="Pfam" id="PF23559">
    <property type="entry name" value="WHD_DRP"/>
    <property type="match status" value="1"/>
</dbReference>
<evidence type="ECO:0000259" key="3">
    <source>
        <dbReference type="Pfam" id="PF00931"/>
    </source>
</evidence>
<evidence type="ECO:0000313" key="7">
    <source>
        <dbReference type="Proteomes" id="UP000636709"/>
    </source>
</evidence>
<sequence>MAEARELSYDLEDDINRFLTLGSERGDSGFINKFMKRVRAVSSRCGEMQAIGEAISCSGSKLTLELFSATRMHRNSWAWTKRRMSSANCSKGTKWYASLDLQGKGKQLLRTWLTNGAISAACGSEPGAEENIINELSKFLTINRYLVIIDDIWGWEEWEVIRKALPKNSSVGGRIIITTRINTIAEKCKTEEGAHVYAQSLLRESAAILSEKILIKYMGQDILEDSMEELPSKIVDKCGAMPLAVICLSSALAESPMQEGGYGQWDSWVRHVLDSLLSSPSLKPLVQSLCLGFNDLTVHQRTCLLYCSMYPPSYSIERKFLVRKWIAEGFVQKKQVAEVYVEKLVSRNLLQPVQRNIDIYRVHPMMLAFLVCKSKEDNFVSCWQFGGSLGSSSKHGKGKRIRRLSFYCMDGYPDEDVSHTRSLVVIGPQEHLALKEFKNLQVLEIDSEFLLNGHLVDICGLIWLRYLHLKGRTITELPREIERLKNLETLDVTELPKEIGGLTKLETLDISVTKVIELPWEIMKLQCLQNLDVSWTGMRELPKEIEKMQSLRTLDIRNTEVRELHWKASQLPNSFSMLVGDLHSHHVVKLPQDVSPDWENSSVAPYETKEGLSIVLFDRFGSRWEPIPVPRLKVAGRHLRVPQWVKQHLSNASSLDIRLWKLEKDDVEFLKTQMPNLQALALRLEVLPEKPIAITGGEGFSKLEAFYIDCRLPRVITFQRGAMPKLKHLEFKFYNGRASKDYPSMGIKNLPQLENVVFRCSENYTDDGPGISAMIELVRKEAKDHSNKEINFHVNADKVLGSDARWLSHADKATVEKRAKILRAVDERSLEKASR</sequence>
<feature type="domain" description="Disease resistance protein winged helix" evidence="4">
    <location>
        <begin position="309"/>
        <end position="367"/>
    </location>
</feature>
<dbReference type="Gene3D" id="1.10.10.10">
    <property type="entry name" value="Winged helix-like DNA-binding domain superfamily/Winged helix DNA-binding domain"/>
    <property type="match status" value="1"/>
</dbReference>
<dbReference type="Pfam" id="PF23598">
    <property type="entry name" value="LRR_14"/>
    <property type="match status" value="2"/>
</dbReference>
<feature type="domain" description="Disease resistance R13L4/SHOC-2-like LRR" evidence="5">
    <location>
        <begin position="419"/>
        <end position="493"/>
    </location>
</feature>
<evidence type="ECO:0000256" key="2">
    <source>
        <dbReference type="ARBA" id="ARBA00022821"/>
    </source>
</evidence>
<keyword evidence="1" id="KW-0677">Repeat</keyword>
<dbReference type="InterPro" id="IPR036388">
    <property type="entry name" value="WH-like_DNA-bd_sf"/>
</dbReference>
<feature type="domain" description="NB-ARC" evidence="3">
    <location>
        <begin position="128"/>
        <end position="206"/>
    </location>
</feature>
<dbReference type="PRINTS" id="PR00364">
    <property type="entry name" value="DISEASERSIST"/>
</dbReference>
<dbReference type="InterPro" id="IPR044974">
    <property type="entry name" value="Disease_R_plants"/>
</dbReference>
<comment type="caution">
    <text evidence="6">The sequence shown here is derived from an EMBL/GenBank/DDBJ whole genome shotgun (WGS) entry which is preliminary data.</text>
</comment>
<evidence type="ECO:0008006" key="8">
    <source>
        <dbReference type="Google" id="ProtNLM"/>
    </source>
</evidence>
<protein>
    <recommendedName>
        <fullName evidence="8">NB-ARC domain-containing protein</fullName>
    </recommendedName>
</protein>
<dbReference type="InterPro" id="IPR055414">
    <property type="entry name" value="LRR_R13L4/SHOC2-like"/>
</dbReference>
<organism evidence="6 7">
    <name type="scientific">Digitaria exilis</name>
    <dbReference type="NCBI Taxonomy" id="1010633"/>
    <lineage>
        <taxon>Eukaryota</taxon>
        <taxon>Viridiplantae</taxon>
        <taxon>Streptophyta</taxon>
        <taxon>Embryophyta</taxon>
        <taxon>Tracheophyta</taxon>
        <taxon>Spermatophyta</taxon>
        <taxon>Magnoliopsida</taxon>
        <taxon>Liliopsida</taxon>
        <taxon>Poales</taxon>
        <taxon>Poaceae</taxon>
        <taxon>PACMAD clade</taxon>
        <taxon>Panicoideae</taxon>
        <taxon>Panicodae</taxon>
        <taxon>Paniceae</taxon>
        <taxon>Anthephorinae</taxon>
        <taxon>Digitaria</taxon>
    </lineage>
</organism>
<dbReference type="GO" id="GO:0002758">
    <property type="term" value="P:innate immune response-activating signaling pathway"/>
    <property type="evidence" value="ECO:0007669"/>
    <property type="project" value="UniProtKB-ARBA"/>
</dbReference>
<dbReference type="GO" id="GO:0043531">
    <property type="term" value="F:ADP binding"/>
    <property type="evidence" value="ECO:0007669"/>
    <property type="project" value="InterPro"/>
</dbReference>
<accession>A0A834ZYL7</accession>
<evidence type="ECO:0000313" key="6">
    <source>
        <dbReference type="EMBL" id="KAF8645039.1"/>
    </source>
</evidence>
<evidence type="ECO:0000259" key="4">
    <source>
        <dbReference type="Pfam" id="PF23559"/>
    </source>
</evidence>
<dbReference type="Gene3D" id="3.40.50.300">
    <property type="entry name" value="P-loop containing nucleotide triphosphate hydrolases"/>
    <property type="match status" value="1"/>
</dbReference>
<dbReference type="Gene3D" id="1.10.8.430">
    <property type="entry name" value="Helical domain of apoptotic protease-activating factors"/>
    <property type="match status" value="1"/>
</dbReference>
<dbReference type="InterPro" id="IPR002182">
    <property type="entry name" value="NB-ARC"/>
</dbReference>
<dbReference type="FunFam" id="1.10.10.10:FF:000322">
    <property type="entry name" value="Probable disease resistance protein At1g63360"/>
    <property type="match status" value="1"/>
</dbReference>
<keyword evidence="7" id="KW-1185">Reference proteome</keyword>
<evidence type="ECO:0000256" key="1">
    <source>
        <dbReference type="ARBA" id="ARBA00022737"/>
    </source>
</evidence>
<dbReference type="InterPro" id="IPR032675">
    <property type="entry name" value="LRR_dom_sf"/>
</dbReference>
<dbReference type="Pfam" id="PF00931">
    <property type="entry name" value="NB-ARC"/>
    <property type="match status" value="1"/>
</dbReference>